<keyword evidence="5" id="KW-0282">Flagellum</keyword>
<dbReference type="Proteomes" id="UP000830167">
    <property type="component" value="Chromosome"/>
</dbReference>
<evidence type="ECO:0000256" key="3">
    <source>
        <dbReference type="ARBA" id="ARBA00022845"/>
    </source>
</evidence>
<name>A0ABY4CLN2_9BACL</name>
<comment type="subcellular location">
    <subcellularLocation>
        <location evidence="4">Cytoplasm</location>
    </subcellularLocation>
</comment>
<evidence type="ECO:0000256" key="2">
    <source>
        <dbReference type="ARBA" id="ARBA00022795"/>
    </source>
</evidence>
<accession>A0ABY4CLN2</accession>
<dbReference type="Gene3D" id="2.30.290.10">
    <property type="entry name" value="BH3618-like"/>
    <property type="match status" value="1"/>
</dbReference>
<dbReference type="InterPro" id="IPR024046">
    <property type="entry name" value="Flagellar_assmbl_FliW_dom_sf"/>
</dbReference>
<comment type="similarity">
    <text evidence="4">Belongs to the FliW family.</text>
</comment>
<dbReference type="SUPFAM" id="SSF141457">
    <property type="entry name" value="BH3618-like"/>
    <property type="match status" value="1"/>
</dbReference>
<comment type="subunit">
    <text evidence="4">Interacts with translational regulator CsrA and flagellin(s).</text>
</comment>
<dbReference type="PANTHER" id="PTHR39190:SF1">
    <property type="entry name" value="FLAGELLAR ASSEMBLY FACTOR FLIW"/>
    <property type="match status" value="1"/>
</dbReference>
<proteinExistence type="inferred from homology"/>
<dbReference type="InterPro" id="IPR003775">
    <property type="entry name" value="Flagellar_assembly_factor_FliW"/>
</dbReference>
<keyword evidence="6" id="KW-1185">Reference proteome</keyword>
<organism evidence="5 6">
    <name type="scientific">Fodinisporobacter ferrooxydans</name>
    <dbReference type="NCBI Taxonomy" id="2901836"/>
    <lineage>
        <taxon>Bacteria</taxon>
        <taxon>Bacillati</taxon>
        <taxon>Bacillota</taxon>
        <taxon>Bacilli</taxon>
        <taxon>Bacillales</taxon>
        <taxon>Alicyclobacillaceae</taxon>
        <taxon>Fodinisporobacter</taxon>
    </lineage>
</organism>
<reference evidence="5" key="1">
    <citation type="submission" date="2021-12" db="EMBL/GenBank/DDBJ databases">
        <title>Alicyclobacillaceae gen. nov., sp. nov., isolated from chalcocite enrichment system.</title>
        <authorList>
            <person name="Jiang Z."/>
        </authorList>
    </citation>
    <scope>NUCLEOTIDE SEQUENCE</scope>
    <source>
        <strain evidence="5">MYW30-H2</strain>
    </source>
</reference>
<keyword evidence="1 4" id="KW-0963">Cytoplasm</keyword>
<evidence type="ECO:0000256" key="1">
    <source>
        <dbReference type="ARBA" id="ARBA00022490"/>
    </source>
</evidence>
<dbReference type="PANTHER" id="PTHR39190">
    <property type="entry name" value="FLAGELLAR ASSEMBLY FACTOR FLIW"/>
    <property type="match status" value="1"/>
</dbReference>
<dbReference type="EMBL" id="CP089291">
    <property type="protein sequence ID" value="UOF91412.1"/>
    <property type="molecule type" value="Genomic_DNA"/>
</dbReference>
<dbReference type="Pfam" id="PF02623">
    <property type="entry name" value="FliW"/>
    <property type="match status" value="1"/>
</dbReference>
<evidence type="ECO:0000313" key="5">
    <source>
        <dbReference type="EMBL" id="UOF91412.1"/>
    </source>
</evidence>
<evidence type="ECO:0000313" key="6">
    <source>
        <dbReference type="Proteomes" id="UP000830167"/>
    </source>
</evidence>
<evidence type="ECO:0000256" key="4">
    <source>
        <dbReference type="HAMAP-Rule" id="MF_01185"/>
    </source>
</evidence>
<comment type="function">
    <text evidence="4">Acts as an anti-CsrA protein, binds CsrA and prevents it from repressing translation of its target genes, one of which is flagellin. Binds to flagellin and participates in the assembly of the flagellum.</text>
</comment>
<dbReference type="HAMAP" id="MF_01185">
    <property type="entry name" value="FliW"/>
    <property type="match status" value="1"/>
</dbReference>
<protein>
    <recommendedName>
        <fullName evidence="4">Flagellar assembly factor FliW</fullName>
    </recommendedName>
</protein>
<keyword evidence="4" id="KW-0143">Chaperone</keyword>
<gene>
    <name evidence="4 5" type="primary">fliW</name>
    <name evidence="5" type="ORF">LSG31_03930</name>
</gene>
<dbReference type="RefSeq" id="WP_347438105.1">
    <property type="nucleotide sequence ID" value="NZ_CP089291.1"/>
</dbReference>
<keyword evidence="5" id="KW-0966">Cell projection</keyword>
<keyword evidence="5" id="KW-0969">Cilium</keyword>
<keyword evidence="2 4" id="KW-1005">Bacterial flagellum biogenesis</keyword>
<keyword evidence="3 4" id="KW-0810">Translation regulation</keyword>
<sequence length="150" mass="17140">MEVQTSKFGLLAIEETQIVFFAKGVPGFPQAKRYVMIDLEEYRPFLFMQSIDEPDLMFLLVNPYQYFTGFPDVETIAGEAGWSMEEKERLLVRVIATISEKEGITVNLLAPILIHTKFHIGEQVILQKLKGLMTRHPIAFQSMEELEVGS</sequence>